<keyword evidence="1" id="KW-0863">Zinc-finger</keyword>
<reference evidence="4" key="1">
    <citation type="journal article" date="2023" name="Mol. Phylogenet. Evol.">
        <title>Genome-scale phylogeny and comparative genomics of the fungal order Sordariales.</title>
        <authorList>
            <person name="Hensen N."/>
            <person name="Bonometti L."/>
            <person name="Westerberg I."/>
            <person name="Brannstrom I.O."/>
            <person name="Guillou S."/>
            <person name="Cros-Aarteil S."/>
            <person name="Calhoun S."/>
            <person name="Haridas S."/>
            <person name="Kuo A."/>
            <person name="Mondo S."/>
            <person name="Pangilinan J."/>
            <person name="Riley R."/>
            <person name="LaButti K."/>
            <person name="Andreopoulos B."/>
            <person name="Lipzen A."/>
            <person name="Chen C."/>
            <person name="Yan M."/>
            <person name="Daum C."/>
            <person name="Ng V."/>
            <person name="Clum A."/>
            <person name="Steindorff A."/>
            <person name="Ohm R.A."/>
            <person name="Martin F."/>
            <person name="Silar P."/>
            <person name="Natvig D.O."/>
            <person name="Lalanne C."/>
            <person name="Gautier V."/>
            <person name="Ament-Velasquez S.L."/>
            <person name="Kruys A."/>
            <person name="Hutchinson M.I."/>
            <person name="Powell A.J."/>
            <person name="Barry K."/>
            <person name="Miller A.N."/>
            <person name="Grigoriev I.V."/>
            <person name="Debuchy R."/>
            <person name="Gladieux P."/>
            <person name="Hiltunen Thoren M."/>
            <person name="Johannesson H."/>
        </authorList>
    </citation>
    <scope>NUCLEOTIDE SEQUENCE</scope>
    <source>
        <strain evidence="4">CBS 168.71</strain>
    </source>
</reference>
<dbReference type="AlphaFoldDB" id="A0AAE0HGJ2"/>
<feature type="domain" description="C2H2-type" evidence="3">
    <location>
        <begin position="243"/>
        <end position="270"/>
    </location>
</feature>
<keyword evidence="1" id="KW-0862">Zinc</keyword>
<comment type="caution">
    <text evidence="4">The sequence shown here is derived from an EMBL/GenBank/DDBJ whole genome shotgun (WGS) entry which is preliminary data.</text>
</comment>
<dbReference type="PROSITE" id="PS00028">
    <property type="entry name" value="ZINC_FINGER_C2H2_1"/>
    <property type="match status" value="1"/>
</dbReference>
<feature type="compositionally biased region" description="Polar residues" evidence="2">
    <location>
        <begin position="13"/>
        <end position="25"/>
    </location>
</feature>
<feature type="compositionally biased region" description="Basic and acidic residues" evidence="2">
    <location>
        <begin position="1"/>
        <end position="12"/>
    </location>
</feature>
<dbReference type="Proteomes" id="UP001278766">
    <property type="component" value="Unassembled WGS sequence"/>
</dbReference>
<dbReference type="InterPro" id="IPR013087">
    <property type="entry name" value="Znf_C2H2_type"/>
</dbReference>
<keyword evidence="5" id="KW-1185">Reference proteome</keyword>
<dbReference type="GO" id="GO:0008270">
    <property type="term" value="F:zinc ion binding"/>
    <property type="evidence" value="ECO:0007669"/>
    <property type="project" value="UniProtKB-KW"/>
</dbReference>
<gene>
    <name evidence="4" type="ORF">B0H64DRAFT_321557</name>
</gene>
<evidence type="ECO:0000256" key="1">
    <source>
        <dbReference type="PROSITE-ProRule" id="PRU00042"/>
    </source>
</evidence>
<feature type="compositionally biased region" description="Low complexity" evidence="2">
    <location>
        <begin position="301"/>
        <end position="311"/>
    </location>
</feature>
<evidence type="ECO:0000256" key="2">
    <source>
        <dbReference type="SAM" id="MobiDB-lite"/>
    </source>
</evidence>
<dbReference type="GeneID" id="87837470"/>
<feature type="compositionally biased region" description="Polar residues" evidence="2">
    <location>
        <begin position="66"/>
        <end position="87"/>
    </location>
</feature>
<dbReference type="PROSITE" id="PS50157">
    <property type="entry name" value="ZINC_FINGER_C2H2_2"/>
    <property type="match status" value="1"/>
</dbReference>
<reference evidence="4" key="2">
    <citation type="submission" date="2023-06" db="EMBL/GenBank/DDBJ databases">
        <authorList>
            <consortium name="Lawrence Berkeley National Laboratory"/>
            <person name="Haridas S."/>
            <person name="Hensen N."/>
            <person name="Bonometti L."/>
            <person name="Westerberg I."/>
            <person name="Brannstrom I.O."/>
            <person name="Guillou S."/>
            <person name="Cros-Aarteil S."/>
            <person name="Calhoun S."/>
            <person name="Kuo A."/>
            <person name="Mondo S."/>
            <person name="Pangilinan J."/>
            <person name="Riley R."/>
            <person name="Labutti K."/>
            <person name="Andreopoulos B."/>
            <person name="Lipzen A."/>
            <person name="Chen C."/>
            <person name="Yanf M."/>
            <person name="Daum C."/>
            <person name="Ng V."/>
            <person name="Clum A."/>
            <person name="Steindorff A."/>
            <person name="Ohm R."/>
            <person name="Martin F."/>
            <person name="Silar P."/>
            <person name="Natvig D."/>
            <person name="Lalanne C."/>
            <person name="Gautier V."/>
            <person name="Ament-Velasquez S.L."/>
            <person name="Kruys A."/>
            <person name="Hutchinson M.I."/>
            <person name="Powell A.J."/>
            <person name="Barry K."/>
            <person name="Miller A.N."/>
            <person name="Grigoriev I.V."/>
            <person name="Debuchy R."/>
            <person name="Gladieux P."/>
            <person name="Thoren M.H."/>
            <person name="Johannesson H."/>
        </authorList>
    </citation>
    <scope>NUCLEOTIDE SEQUENCE</scope>
    <source>
        <strain evidence="4">CBS 168.71</strain>
    </source>
</reference>
<evidence type="ECO:0000313" key="5">
    <source>
        <dbReference type="Proteomes" id="UP001278766"/>
    </source>
</evidence>
<name>A0AAE0HGJ2_9PEZI</name>
<keyword evidence="1" id="KW-0479">Metal-binding</keyword>
<organism evidence="4 5">
    <name type="scientific">Chaetomium fimeti</name>
    <dbReference type="NCBI Taxonomy" id="1854472"/>
    <lineage>
        <taxon>Eukaryota</taxon>
        <taxon>Fungi</taxon>
        <taxon>Dikarya</taxon>
        <taxon>Ascomycota</taxon>
        <taxon>Pezizomycotina</taxon>
        <taxon>Sordariomycetes</taxon>
        <taxon>Sordariomycetidae</taxon>
        <taxon>Sordariales</taxon>
        <taxon>Chaetomiaceae</taxon>
        <taxon>Chaetomium</taxon>
    </lineage>
</organism>
<feature type="region of interest" description="Disordered" evidence="2">
    <location>
        <begin position="1"/>
        <end position="31"/>
    </location>
</feature>
<protein>
    <recommendedName>
        <fullName evidence="3">C2H2-type domain-containing protein</fullName>
    </recommendedName>
</protein>
<feature type="compositionally biased region" description="Basic and acidic residues" evidence="2">
    <location>
        <begin position="313"/>
        <end position="323"/>
    </location>
</feature>
<dbReference type="RefSeq" id="XP_062659580.1">
    <property type="nucleotide sequence ID" value="XM_062800522.1"/>
</dbReference>
<feature type="region of interest" description="Disordered" evidence="2">
    <location>
        <begin position="301"/>
        <end position="350"/>
    </location>
</feature>
<feature type="compositionally biased region" description="Basic and acidic residues" evidence="2">
    <location>
        <begin position="481"/>
        <end position="494"/>
    </location>
</feature>
<feature type="compositionally biased region" description="Acidic residues" evidence="2">
    <location>
        <begin position="495"/>
        <end position="507"/>
    </location>
</feature>
<evidence type="ECO:0000259" key="3">
    <source>
        <dbReference type="PROSITE" id="PS50157"/>
    </source>
</evidence>
<accession>A0AAE0HGJ2</accession>
<feature type="region of interest" description="Disordered" evidence="2">
    <location>
        <begin position="472"/>
        <end position="527"/>
    </location>
</feature>
<evidence type="ECO:0000313" key="4">
    <source>
        <dbReference type="EMBL" id="KAK3296066.1"/>
    </source>
</evidence>
<feature type="region of interest" description="Disordered" evidence="2">
    <location>
        <begin position="66"/>
        <end position="109"/>
    </location>
</feature>
<proteinExistence type="predicted"/>
<dbReference type="EMBL" id="JAUEPN010000004">
    <property type="protein sequence ID" value="KAK3296066.1"/>
    <property type="molecule type" value="Genomic_DNA"/>
</dbReference>
<sequence>MIEYEGVRRHQLSDNLSSQTPSQTHDAAFGRTGGVHLDFERRARQIRVHAGSLLVPDGSCLTMASSKEIQQTTRPLSHRPSISSTSVPGGLTLNRQSHSRNNSHSHSLLGSALNGAHRVTRRKSMTNTGANVAAVAAALQESGDMAMPLPIAAGSRRNTISKNGLSRSAIVGSLPSPPASLPTHRFATGHGAANAQESAIDDELNEMSGDEAESAFQKARTRRASDGQPLVKEGGRKINRPDLRCEKCGKGYKHSSCLNKHLWEHTPEWSYTSKLLISKHQQVQLLEAASVLVAMNNTPTATAAPTVTTPPDSARDFISDRDSASPAASGYSEQQDRGSADTTPPPQLDAFNAANASYRSFGKRYSNGSGLSRSYQTAPYGSSVADSVPSVSGFGHFRQLSQDQRPTSSGRNATGQDDRELAAAVELLSCSFNSNGGSRTVHLPADAPPVPPLPAQYLDQGMLSGTSFINSYPSRAPESFTRGEMRRVDAKMEESGESVMDDDDDEDMRSRARSDEDDDGVFGRMEE</sequence>